<evidence type="ECO:0000256" key="1">
    <source>
        <dbReference type="SAM" id="Phobius"/>
    </source>
</evidence>
<feature type="transmembrane region" description="Helical" evidence="1">
    <location>
        <begin position="146"/>
        <end position="171"/>
    </location>
</feature>
<keyword evidence="1" id="KW-0472">Membrane</keyword>
<keyword evidence="4" id="KW-1185">Reference proteome</keyword>
<comment type="caution">
    <text evidence="3">The sequence shown here is derived from an EMBL/GenBank/DDBJ whole genome shotgun (WGS) entry which is preliminary data.</text>
</comment>
<keyword evidence="2" id="KW-0732">Signal</keyword>
<keyword evidence="1" id="KW-1133">Transmembrane helix</keyword>
<evidence type="ECO:0000313" key="3">
    <source>
        <dbReference type="EMBL" id="KAK6738746.1"/>
    </source>
</evidence>
<gene>
    <name evidence="3" type="primary">Necator_chrII.g8493</name>
    <name evidence="3" type="ORF">RB195_020699</name>
</gene>
<dbReference type="EMBL" id="JAVFWL010000002">
    <property type="protein sequence ID" value="KAK6738746.1"/>
    <property type="molecule type" value="Genomic_DNA"/>
</dbReference>
<keyword evidence="1" id="KW-0812">Transmembrane</keyword>
<evidence type="ECO:0000256" key="2">
    <source>
        <dbReference type="SAM" id="SignalP"/>
    </source>
</evidence>
<name>A0ABR1CNG9_NECAM</name>
<accession>A0ABR1CNG9</accession>
<proteinExistence type="predicted"/>
<feature type="chain" id="PRO_5046262109" evidence="2">
    <location>
        <begin position="17"/>
        <end position="178"/>
    </location>
</feature>
<evidence type="ECO:0000313" key="4">
    <source>
        <dbReference type="Proteomes" id="UP001303046"/>
    </source>
</evidence>
<organism evidence="3 4">
    <name type="scientific">Necator americanus</name>
    <name type="common">Human hookworm</name>
    <dbReference type="NCBI Taxonomy" id="51031"/>
    <lineage>
        <taxon>Eukaryota</taxon>
        <taxon>Metazoa</taxon>
        <taxon>Ecdysozoa</taxon>
        <taxon>Nematoda</taxon>
        <taxon>Chromadorea</taxon>
        <taxon>Rhabditida</taxon>
        <taxon>Rhabditina</taxon>
        <taxon>Rhabditomorpha</taxon>
        <taxon>Strongyloidea</taxon>
        <taxon>Ancylostomatidae</taxon>
        <taxon>Bunostominae</taxon>
        <taxon>Necator</taxon>
    </lineage>
</organism>
<reference evidence="3 4" key="1">
    <citation type="submission" date="2023-08" db="EMBL/GenBank/DDBJ databases">
        <title>A Necator americanus chromosomal reference genome.</title>
        <authorList>
            <person name="Ilik V."/>
            <person name="Petrzelkova K.J."/>
            <person name="Pardy F."/>
            <person name="Fuh T."/>
            <person name="Niatou-Singa F.S."/>
            <person name="Gouil Q."/>
            <person name="Baker L."/>
            <person name="Ritchie M.E."/>
            <person name="Jex A.R."/>
            <person name="Gazzola D."/>
            <person name="Li H."/>
            <person name="Toshio Fujiwara R."/>
            <person name="Zhan B."/>
            <person name="Aroian R.V."/>
            <person name="Pafco B."/>
            <person name="Schwarz E.M."/>
        </authorList>
    </citation>
    <scope>NUCLEOTIDE SEQUENCE [LARGE SCALE GENOMIC DNA]</scope>
    <source>
        <strain evidence="3 4">Aroian</strain>
        <tissue evidence="3">Whole animal</tissue>
    </source>
</reference>
<protein>
    <submittedName>
        <fullName evidence="3">Uncharacterized protein</fullName>
    </submittedName>
</protein>
<feature type="signal peptide" evidence="2">
    <location>
        <begin position="1"/>
        <end position="16"/>
    </location>
</feature>
<dbReference type="Proteomes" id="UP001303046">
    <property type="component" value="Unassembled WGS sequence"/>
</dbReference>
<sequence length="178" mass="20491">MHWLSILSCFTMFKCYLNVTCNTDHGANLSLFAIHARFWSRNLTKCLMKLFFDLSSRKIFHIEAIGTNDMIRPGCTSTRYDGQRIFVLSCVCDNQDYCNNLFTVNDYLEKQPISNKTREIIEINKALRGYLYGTIKVDKLRGTVSLLSAIIVLWFLVAIVLGHFLITVYFLGAIPEKK</sequence>